<dbReference type="AlphaFoldDB" id="A0A1I1XAV4"/>
<keyword evidence="1" id="KW-0812">Transmembrane</keyword>
<reference evidence="3" key="1">
    <citation type="submission" date="2016-10" db="EMBL/GenBank/DDBJ databases">
        <authorList>
            <person name="Varghese N."/>
            <person name="Submissions S."/>
        </authorList>
    </citation>
    <scope>NUCLEOTIDE SEQUENCE [LARGE SCALE GENOMIC DNA]</scope>
    <source>
        <strain evidence="3">DSM 22530</strain>
    </source>
</reference>
<organism evidence="2 3">
    <name type="scientific">Lentibacillus persicus</name>
    <dbReference type="NCBI Taxonomy" id="640948"/>
    <lineage>
        <taxon>Bacteria</taxon>
        <taxon>Bacillati</taxon>
        <taxon>Bacillota</taxon>
        <taxon>Bacilli</taxon>
        <taxon>Bacillales</taxon>
        <taxon>Bacillaceae</taxon>
        <taxon>Lentibacillus</taxon>
    </lineage>
</organism>
<dbReference type="EMBL" id="FOMR01000007">
    <property type="protein sequence ID" value="SFE02863.1"/>
    <property type="molecule type" value="Genomic_DNA"/>
</dbReference>
<dbReference type="RefSeq" id="WP_090085304.1">
    <property type="nucleotide sequence ID" value="NZ_FOMR01000007.1"/>
</dbReference>
<feature type="transmembrane region" description="Helical" evidence="1">
    <location>
        <begin position="62"/>
        <end position="79"/>
    </location>
</feature>
<keyword evidence="1" id="KW-1133">Transmembrane helix</keyword>
<feature type="transmembrane region" description="Helical" evidence="1">
    <location>
        <begin position="213"/>
        <end position="230"/>
    </location>
</feature>
<dbReference type="STRING" id="640948.SAMN05216238_107121"/>
<evidence type="ECO:0000313" key="3">
    <source>
        <dbReference type="Proteomes" id="UP000199474"/>
    </source>
</evidence>
<sequence>MRVIGWIGVLHVVFIVAWMVINVIFGILNPVTLGEGDSNAEIGVSYYINFPGFLGLDHGSKALVMLTSVLLPIGLFMYLKKKKDFMLLNLIALIAGCIGFAFYGASLMLQATAAEYAFNLYGSSDDVFARSFSVFLYEWSMLEGGLSVSIYIIANLFLAAWVIIHSRGLHILDSSRKLSMFGYIVGFLQIIGYLISWFFLMQANQNMHDFNEGVGLLFMVWILIISIKMIRGKITI</sequence>
<evidence type="ECO:0000256" key="1">
    <source>
        <dbReference type="SAM" id="Phobius"/>
    </source>
</evidence>
<dbReference type="Proteomes" id="UP000199474">
    <property type="component" value="Unassembled WGS sequence"/>
</dbReference>
<feature type="transmembrane region" description="Helical" evidence="1">
    <location>
        <begin position="148"/>
        <end position="166"/>
    </location>
</feature>
<name>A0A1I1XAV4_9BACI</name>
<gene>
    <name evidence="2" type="ORF">SAMN05216238_107121</name>
</gene>
<keyword evidence="1" id="KW-0472">Membrane</keyword>
<proteinExistence type="predicted"/>
<feature type="transmembrane region" description="Helical" evidence="1">
    <location>
        <begin position="178"/>
        <end position="201"/>
    </location>
</feature>
<accession>A0A1I1XAV4</accession>
<keyword evidence="3" id="KW-1185">Reference proteome</keyword>
<feature type="transmembrane region" description="Helical" evidence="1">
    <location>
        <begin position="86"/>
        <end position="105"/>
    </location>
</feature>
<evidence type="ECO:0008006" key="4">
    <source>
        <dbReference type="Google" id="ProtNLM"/>
    </source>
</evidence>
<feature type="transmembrane region" description="Helical" evidence="1">
    <location>
        <begin position="7"/>
        <end position="28"/>
    </location>
</feature>
<dbReference type="OrthoDB" id="2868283at2"/>
<evidence type="ECO:0000313" key="2">
    <source>
        <dbReference type="EMBL" id="SFE02863.1"/>
    </source>
</evidence>
<protein>
    <recommendedName>
        <fullName evidence="4">DUF998 domain-containing protein</fullName>
    </recommendedName>
</protein>